<dbReference type="Proteomes" id="UP000440304">
    <property type="component" value="Unassembled WGS sequence"/>
</dbReference>
<organism evidence="1 2">
    <name type="scientific">Shinella zoogloeoides</name>
    <name type="common">Crabtreella saccharophila</name>
    <dbReference type="NCBI Taxonomy" id="352475"/>
    <lineage>
        <taxon>Bacteria</taxon>
        <taxon>Pseudomonadati</taxon>
        <taxon>Pseudomonadota</taxon>
        <taxon>Alphaproteobacteria</taxon>
        <taxon>Hyphomicrobiales</taxon>
        <taxon>Rhizobiaceae</taxon>
        <taxon>Shinella</taxon>
    </lineage>
</organism>
<dbReference type="Gene3D" id="3.40.50.2000">
    <property type="entry name" value="Glycogen Phosphorylase B"/>
    <property type="match status" value="1"/>
</dbReference>
<accession>A0A6N8THM1</accession>
<reference evidence="1 2" key="1">
    <citation type="submission" date="2019-12" db="EMBL/GenBank/DDBJ databases">
        <title>Shinella granuli gen. nov., sp. nov., and proposal of the reclassification of Zoogloea ramigera ATCC 19623 as Shinella zoogloeoides sp. nov.</title>
        <authorList>
            <person name="Gao J."/>
        </authorList>
    </citation>
    <scope>NUCLEOTIDE SEQUENCE [LARGE SCALE GENOMIC DNA]</scope>
    <source>
        <strain evidence="1 2">DSM 287</strain>
    </source>
</reference>
<dbReference type="EMBL" id="WUML01000030">
    <property type="protein sequence ID" value="MXO02732.1"/>
    <property type="molecule type" value="Genomic_DNA"/>
</dbReference>
<dbReference type="RefSeq" id="WP_160787953.1">
    <property type="nucleotide sequence ID" value="NZ_WUML01000030.1"/>
</dbReference>
<evidence type="ECO:0000313" key="1">
    <source>
        <dbReference type="EMBL" id="MXO02732.1"/>
    </source>
</evidence>
<dbReference type="AlphaFoldDB" id="A0A6N8THM1"/>
<sequence length="130" mass="14304">PNEAQLASWVAEGLVEWTGHVPVQPYLEQTSVFVLPSFYREGVPRSTQEAMAMARPVITTDWVGCRETVIAGRNGFLVPPRDAPALADAMQHFIDNPDLIVEMGGQSRILAEGRFDVKAINARIMKTLGL</sequence>
<gene>
    <name evidence="1" type="ORF">GR156_20675</name>
</gene>
<feature type="non-terminal residue" evidence="1">
    <location>
        <position position="1"/>
    </location>
</feature>
<comment type="caution">
    <text evidence="1">The sequence shown here is derived from an EMBL/GenBank/DDBJ whole genome shotgun (WGS) entry which is preliminary data.</text>
</comment>
<dbReference type="PANTHER" id="PTHR12526">
    <property type="entry name" value="GLYCOSYLTRANSFERASE"/>
    <property type="match status" value="1"/>
</dbReference>
<dbReference type="PANTHER" id="PTHR12526:SF638">
    <property type="entry name" value="SPORE COAT PROTEIN SA"/>
    <property type="match status" value="1"/>
</dbReference>
<name>A0A6N8THM1_SHIZO</name>
<dbReference type="GO" id="GO:0016757">
    <property type="term" value="F:glycosyltransferase activity"/>
    <property type="evidence" value="ECO:0007669"/>
    <property type="project" value="TreeGrafter"/>
</dbReference>
<dbReference type="OrthoDB" id="9790710at2"/>
<keyword evidence="1" id="KW-0808">Transferase</keyword>
<dbReference type="Pfam" id="PF13692">
    <property type="entry name" value="Glyco_trans_1_4"/>
    <property type="match status" value="1"/>
</dbReference>
<proteinExistence type="predicted"/>
<protein>
    <submittedName>
        <fullName evidence="1">Glycosyltransferase</fullName>
    </submittedName>
</protein>
<evidence type="ECO:0000313" key="2">
    <source>
        <dbReference type="Proteomes" id="UP000440304"/>
    </source>
</evidence>
<dbReference type="SUPFAM" id="SSF53756">
    <property type="entry name" value="UDP-Glycosyltransferase/glycogen phosphorylase"/>
    <property type="match status" value="1"/>
</dbReference>